<accession>A0A0C1QLN9</accession>
<reference evidence="10 11" key="1">
    <citation type="submission" date="2014-11" db="EMBL/GenBank/DDBJ databases">
        <title>A Rickettsiales Symbiont of Amoebae With Ancient Features.</title>
        <authorList>
            <person name="Schulz F."/>
            <person name="Martijn J."/>
            <person name="Wascher F."/>
            <person name="Kostanjsek R."/>
            <person name="Ettema T.J."/>
            <person name="Horn M."/>
        </authorList>
    </citation>
    <scope>NUCLEOTIDE SEQUENCE [LARGE SCALE GENOMIC DNA]</scope>
    <source>
        <strain evidence="10 11">UWC36</strain>
    </source>
</reference>
<organism evidence="10 11">
    <name type="scientific">Candidatus Jidaibacter acanthamoebae</name>
    <dbReference type="NCBI Taxonomy" id="86105"/>
    <lineage>
        <taxon>Bacteria</taxon>
        <taxon>Pseudomonadati</taxon>
        <taxon>Pseudomonadota</taxon>
        <taxon>Alphaproteobacteria</taxon>
        <taxon>Rickettsiales</taxon>
        <taxon>Candidatus Midichloriaceae</taxon>
        <taxon>Candidatus Jidaibacter</taxon>
    </lineage>
</organism>
<dbReference type="InterPro" id="IPR011545">
    <property type="entry name" value="DEAD/DEAH_box_helicase_dom"/>
</dbReference>
<evidence type="ECO:0000256" key="6">
    <source>
        <dbReference type="PROSITE-ProRule" id="PRU00552"/>
    </source>
</evidence>
<dbReference type="Gene3D" id="3.40.50.300">
    <property type="entry name" value="P-loop containing nucleotide triphosphate hydrolases"/>
    <property type="match status" value="2"/>
</dbReference>
<dbReference type="InterPro" id="IPR027417">
    <property type="entry name" value="P-loop_NTPase"/>
</dbReference>
<feature type="domain" description="DEAD-box RNA helicase Q" evidence="9">
    <location>
        <begin position="7"/>
        <end position="35"/>
    </location>
</feature>
<keyword evidence="2 10" id="KW-0378">Hydrolase</keyword>
<dbReference type="EMBL" id="JSWE01000124">
    <property type="protein sequence ID" value="KIE04983.1"/>
    <property type="molecule type" value="Genomic_DNA"/>
</dbReference>
<name>A0A0C1QLN9_9RICK</name>
<evidence type="ECO:0000259" key="7">
    <source>
        <dbReference type="PROSITE" id="PS51192"/>
    </source>
</evidence>
<dbReference type="PANTHER" id="PTHR47959">
    <property type="entry name" value="ATP-DEPENDENT RNA HELICASE RHLE-RELATED"/>
    <property type="match status" value="1"/>
</dbReference>
<dbReference type="InterPro" id="IPR014014">
    <property type="entry name" value="RNA_helicase_DEAD_Q_motif"/>
</dbReference>
<dbReference type="STRING" id="86105.NF27_EY00790"/>
<evidence type="ECO:0000313" key="11">
    <source>
        <dbReference type="Proteomes" id="UP000031258"/>
    </source>
</evidence>
<dbReference type="CDD" id="cd18787">
    <property type="entry name" value="SF2_C_DEAD"/>
    <property type="match status" value="1"/>
</dbReference>
<dbReference type="SUPFAM" id="SSF52540">
    <property type="entry name" value="P-loop containing nucleoside triphosphate hydrolases"/>
    <property type="match status" value="1"/>
</dbReference>
<evidence type="ECO:0000259" key="8">
    <source>
        <dbReference type="PROSITE" id="PS51194"/>
    </source>
</evidence>
<dbReference type="GO" id="GO:0005829">
    <property type="term" value="C:cytosol"/>
    <property type="evidence" value="ECO:0007669"/>
    <property type="project" value="TreeGrafter"/>
</dbReference>
<dbReference type="PROSITE" id="PS51195">
    <property type="entry name" value="Q_MOTIF"/>
    <property type="match status" value="1"/>
</dbReference>
<proteinExistence type="inferred from homology"/>
<dbReference type="GO" id="GO:0003676">
    <property type="term" value="F:nucleic acid binding"/>
    <property type="evidence" value="ECO:0007669"/>
    <property type="project" value="InterPro"/>
</dbReference>
<gene>
    <name evidence="10" type="primary">cshA_2</name>
    <name evidence="10" type="ORF">NF27_EY00790</name>
</gene>
<dbReference type="InterPro" id="IPR014001">
    <property type="entry name" value="Helicase_ATP-bd"/>
</dbReference>
<keyword evidence="3 10" id="KW-0347">Helicase</keyword>
<evidence type="ECO:0000259" key="9">
    <source>
        <dbReference type="PROSITE" id="PS51195"/>
    </source>
</evidence>
<dbReference type="InterPro" id="IPR044742">
    <property type="entry name" value="DEAD/DEAH_RhlB"/>
</dbReference>
<dbReference type="GO" id="GO:0016787">
    <property type="term" value="F:hydrolase activity"/>
    <property type="evidence" value="ECO:0007669"/>
    <property type="project" value="UniProtKB-KW"/>
</dbReference>
<feature type="domain" description="Helicase C-terminal" evidence="8">
    <location>
        <begin position="232"/>
        <end position="366"/>
    </location>
</feature>
<comment type="caution">
    <text evidence="10">The sequence shown here is derived from an EMBL/GenBank/DDBJ whole genome shotgun (WGS) entry which is preliminary data.</text>
</comment>
<keyword evidence="11" id="KW-1185">Reference proteome</keyword>
<dbReference type="PROSITE" id="PS51192">
    <property type="entry name" value="HELICASE_ATP_BIND_1"/>
    <property type="match status" value="1"/>
</dbReference>
<evidence type="ECO:0000256" key="3">
    <source>
        <dbReference type="ARBA" id="ARBA00022806"/>
    </source>
</evidence>
<evidence type="ECO:0000256" key="5">
    <source>
        <dbReference type="ARBA" id="ARBA00038437"/>
    </source>
</evidence>
<keyword evidence="4" id="KW-0067">ATP-binding</keyword>
<dbReference type="InterPro" id="IPR001650">
    <property type="entry name" value="Helicase_C-like"/>
</dbReference>
<dbReference type="Pfam" id="PF00270">
    <property type="entry name" value="DEAD"/>
    <property type="match status" value="1"/>
</dbReference>
<dbReference type="PATRIC" id="fig|86105.3.peg.1144"/>
<dbReference type="PANTHER" id="PTHR47959:SF13">
    <property type="entry name" value="ATP-DEPENDENT RNA HELICASE RHLE"/>
    <property type="match status" value="1"/>
</dbReference>
<evidence type="ECO:0000313" key="10">
    <source>
        <dbReference type="EMBL" id="KIE04983.1"/>
    </source>
</evidence>
<sequence length="366" mass="40874">MRVFFMSNFNTMNLSDSLLKSITRMGYTTPTPIQAETIPIALTGKDIIGTAQTGTGKTAAFLIPLFSKLMASRESHAIILAPTRELALQIMQVVESLMPQDGRFPTALLVGGADIGKQLRQLKAKPRLVVATPGRVNDHIKRRSINLKFFNLLVLDEFDRMLDIGFTPQIEKVISFMGENRQTLMFSATLTQQVIKLSKKYLTDPAVINAGTVNTPVKNIDQKMVNTTERNKYDDLLSELSKRDGSIIIFVSTKSGADKLSLKLNNDNQNTSPFHGDIPHRKRERVVKNFKSQDFRILVATDIAARGLDINHIRHVINYDLPRCPEDYIHRLGRTARAGAKGSAVSFIVPADGKKWTAIKRIMKQA</sequence>
<dbReference type="InterPro" id="IPR050079">
    <property type="entry name" value="DEAD_box_RNA_helicase"/>
</dbReference>
<dbReference type="PROSITE" id="PS51194">
    <property type="entry name" value="HELICASE_CTER"/>
    <property type="match status" value="1"/>
</dbReference>
<dbReference type="Proteomes" id="UP000031258">
    <property type="component" value="Unassembled WGS sequence"/>
</dbReference>
<evidence type="ECO:0000256" key="2">
    <source>
        <dbReference type="ARBA" id="ARBA00022801"/>
    </source>
</evidence>
<dbReference type="EC" id="3.6.4.13" evidence="10"/>
<evidence type="ECO:0000256" key="1">
    <source>
        <dbReference type="ARBA" id="ARBA00022741"/>
    </source>
</evidence>
<comment type="similarity">
    <text evidence="5">Belongs to the DEAD box helicase family.</text>
</comment>
<dbReference type="AlphaFoldDB" id="A0A0C1QLN9"/>
<dbReference type="CDD" id="cd00268">
    <property type="entry name" value="DEADc"/>
    <property type="match status" value="1"/>
</dbReference>
<dbReference type="SMART" id="SM00487">
    <property type="entry name" value="DEXDc"/>
    <property type="match status" value="1"/>
</dbReference>
<dbReference type="Pfam" id="PF00271">
    <property type="entry name" value="Helicase_C"/>
    <property type="match status" value="1"/>
</dbReference>
<dbReference type="GO" id="GO:0003724">
    <property type="term" value="F:RNA helicase activity"/>
    <property type="evidence" value="ECO:0007669"/>
    <property type="project" value="UniProtKB-EC"/>
</dbReference>
<feature type="domain" description="Helicase ATP-binding" evidence="7">
    <location>
        <begin position="38"/>
        <end position="208"/>
    </location>
</feature>
<dbReference type="SMART" id="SM00490">
    <property type="entry name" value="HELICc"/>
    <property type="match status" value="1"/>
</dbReference>
<keyword evidence="1" id="KW-0547">Nucleotide-binding</keyword>
<feature type="short sequence motif" description="Q motif" evidence="6">
    <location>
        <begin position="7"/>
        <end position="35"/>
    </location>
</feature>
<protein>
    <submittedName>
        <fullName evidence="10">DEAD-box ATP-dependent RNA helicase CshA</fullName>
        <ecNumber evidence="10">3.6.4.13</ecNumber>
    </submittedName>
</protein>
<dbReference type="GO" id="GO:0005524">
    <property type="term" value="F:ATP binding"/>
    <property type="evidence" value="ECO:0007669"/>
    <property type="project" value="UniProtKB-KW"/>
</dbReference>
<evidence type="ECO:0000256" key="4">
    <source>
        <dbReference type="ARBA" id="ARBA00022840"/>
    </source>
</evidence>